<accession>A0A0F4YEF2</accession>
<dbReference type="OrthoDB" id="5332316at2759"/>
<reference evidence="1 2" key="1">
    <citation type="submission" date="2015-04" db="EMBL/GenBank/DDBJ databases">
        <authorList>
            <person name="Heijne W.H."/>
            <person name="Fedorova N.D."/>
            <person name="Nierman W.C."/>
            <person name="Vollebregt A.W."/>
            <person name="Zhao Z."/>
            <person name="Wu L."/>
            <person name="Kumar M."/>
            <person name="Stam H."/>
            <person name="van den Berg M.A."/>
            <person name="Pel H.J."/>
        </authorList>
    </citation>
    <scope>NUCLEOTIDE SEQUENCE [LARGE SCALE GENOMIC DNA]</scope>
    <source>
        <strain evidence="1 2">CBS 393.64</strain>
    </source>
</reference>
<organism evidence="1 2">
    <name type="scientific">Rasamsonia emersonii (strain ATCC 16479 / CBS 393.64 / IMI 116815)</name>
    <dbReference type="NCBI Taxonomy" id="1408163"/>
    <lineage>
        <taxon>Eukaryota</taxon>
        <taxon>Fungi</taxon>
        <taxon>Dikarya</taxon>
        <taxon>Ascomycota</taxon>
        <taxon>Pezizomycotina</taxon>
        <taxon>Eurotiomycetes</taxon>
        <taxon>Eurotiomycetidae</taxon>
        <taxon>Eurotiales</taxon>
        <taxon>Trichocomaceae</taxon>
        <taxon>Rasamsonia</taxon>
    </lineage>
</organism>
<dbReference type="EMBL" id="LASV01000799">
    <property type="protein sequence ID" value="KKA16271.1"/>
    <property type="molecule type" value="Genomic_DNA"/>
</dbReference>
<dbReference type="AlphaFoldDB" id="A0A0F4YEF2"/>
<comment type="caution">
    <text evidence="1">The sequence shown here is derived from an EMBL/GenBank/DDBJ whole genome shotgun (WGS) entry which is preliminary data.</text>
</comment>
<evidence type="ECO:0000313" key="1">
    <source>
        <dbReference type="EMBL" id="KKA16271.1"/>
    </source>
</evidence>
<dbReference type="Proteomes" id="UP000053958">
    <property type="component" value="Unassembled WGS sequence"/>
</dbReference>
<dbReference type="RefSeq" id="XP_013322883.1">
    <property type="nucleotide sequence ID" value="XM_013467429.1"/>
</dbReference>
<dbReference type="GeneID" id="25313212"/>
<proteinExistence type="predicted"/>
<sequence length="378" mass="42990">MLSSRPWQIFYKEPYQGGPKPGLFCHILQVFHINPAIKKNYSVETSRKRIVDSRPKIHYENYDSQDFSKPHPLVDDSLVEIVSGNRDPGVSINSYGKLRITSDEKSHRNNKTALILSRASSSLTIYDFRRLLGSGMDESAGEGFEEVFPLRHPHSLERKNSWILFFESPAQAKKYQDRASILKAFAAQYAPRPCSSNIFPSPGLTVEGQSIAFKPQEYTITSPFQDLSLVAQLSPFDHKLRRAISSHINVLGPDLIDKQSFPVRLWVDFPGRPILSVNAIQELLELDSLERGHPWRLSSNQGAIVRIEKNPVSQSSSGTSDEPLDYSTNTVADNWRINFKSASDAKRFARLWHRRRLPKVDSLLYYNPHIIVKAECLI</sequence>
<protein>
    <submittedName>
        <fullName evidence="1">Uncharacterized protein</fullName>
    </submittedName>
</protein>
<gene>
    <name evidence="1" type="ORF">T310_10144</name>
</gene>
<keyword evidence="2" id="KW-1185">Reference proteome</keyword>
<evidence type="ECO:0000313" key="2">
    <source>
        <dbReference type="Proteomes" id="UP000053958"/>
    </source>
</evidence>
<name>A0A0F4YEF2_RASE3</name>